<organism evidence="4 5">
    <name type="scientific">Morella rubra</name>
    <name type="common">Chinese bayberry</name>
    <dbReference type="NCBI Taxonomy" id="262757"/>
    <lineage>
        <taxon>Eukaryota</taxon>
        <taxon>Viridiplantae</taxon>
        <taxon>Streptophyta</taxon>
        <taxon>Embryophyta</taxon>
        <taxon>Tracheophyta</taxon>
        <taxon>Spermatophyta</taxon>
        <taxon>Magnoliopsida</taxon>
        <taxon>eudicotyledons</taxon>
        <taxon>Gunneridae</taxon>
        <taxon>Pentapetalae</taxon>
        <taxon>rosids</taxon>
        <taxon>fabids</taxon>
        <taxon>Fagales</taxon>
        <taxon>Myricaceae</taxon>
        <taxon>Morella</taxon>
    </lineage>
</organism>
<dbReference type="EMBL" id="RXIC02000021">
    <property type="protein sequence ID" value="KAB1220607.1"/>
    <property type="molecule type" value="Genomic_DNA"/>
</dbReference>
<proteinExistence type="inferred from homology"/>
<keyword evidence="2 4" id="KW-0430">Lectin</keyword>
<dbReference type="Gene3D" id="2.100.10.30">
    <property type="entry name" value="Jacalin-like lectin domain"/>
    <property type="match status" value="1"/>
</dbReference>
<gene>
    <name evidence="4" type="ORF">CJ030_MR3G006431</name>
</gene>
<dbReference type="SMART" id="SM00915">
    <property type="entry name" value="Jacalin"/>
    <property type="match status" value="1"/>
</dbReference>
<protein>
    <submittedName>
        <fullName evidence="4">Mannose/glucose-specific lectin</fullName>
    </submittedName>
</protein>
<sequence>MALVSVGPWGGEGGSEWSYVFQGGLREIIIDTAGGQYIKSIFIKPGSAPQDGSYVRISLDWPREYLVRIDGMHGRQWQGLEDIIRSLTFVTNMNTYGPYGTENQEDASFTIPIKSGKVVGFHGRSGDAVDAIGIH</sequence>
<comment type="caution">
    <text evidence="4">The sequence shown here is derived from an EMBL/GenBank/DDBJ whole genome shotgun (WGS) entry which is preliminary data.</text>
</comment>
<reference evidence="4 5" key="1">
    <citation type="journal article" date="2019" name="Plant Biotechnol. J.">
        <title>The red bayberry genome and genetic basis of sex determination.</title>
        <authorList>
            <person name="Jia H.M."/>
            <person name="Jia H.J."/>
            <person name="Cai Q.L."/>
            <person name="Wang Y."/>
            <person name="Zhao H.B."/>
            <person name="Yang W.F."/>
            <person name="Wang G.Y."/>
            <person name="Li Y.H."/>
            <person name="Zhan D.L."/>
            <person name="Shen Y.T."/>
            <person name="Niu Q.F."/>
            <person name="Chang L."/>
            <person name="Qiu J."/>
            <person name="Zhao L."/>
            <person name="Xie H.B."/>
            <person name="Fu W.Y."/>
            <person name="Jin J."/>
            <person name="Li X.W."/>
            <person name="Jiao Y."/>
            <person name="Zhou C.C."/>
            <person name="Tu T."/>
            <person name="Chai C.Y."/>
            <person name="Gao J.L."/>
            <person name="Fan L.J."/>
            <person name="van de Weg E."/>
            <person name="Wang J.Y."/>
            <person name="Gao Z.S."/>
        </authorList>
    </citation>
    <scope>NUCLEOTIDE SEQUENCE [LARGE SCALE GENOMIC DNA]</scope>
    <source>
        <tissue evidence="4">Leaves</tissue>
    </source>
</reference>
<dbReference type="InterPro" id="IPR036404">
    <property type="entry name" value="Jacalin-like_lectin_dom_sf"/>
</dbReference>
<dbReference type="PANTHER" id="PTHR47293">
    <property type="entry name" value="JACALIN-RELATED LECTIN 3"/>
    <property type="match status" value="1"/>
</dbReference>
<dbReference type="PANTHER" id="PTHR47293:SF15">
    <property type="entry name" value="JACALIN-RELATED LECTIN 19"/>
    <property type="match status" value="1"/>
</dbReference>
<dbReference type="GO" id="GO:0030246">
    <property type="term" value="F:carbohydrate binding"/>
    <property type="evidence" value="ECO:0007669"/>
    <property type="project" value="UniProtKB-KW"/>
</dbReference>
<dbReference type="InterPro" id="IPR033734">
    <property type="entry name" value="Jacalin-like_lectin_dom_plant"/>
</dbReference>
<dbReference type="AlphaFoldDB" id="A0A6A1W973"/>
<dbReference type="Proteomes" id="UP000516437">
    <property type="component" value="Chromosome 3"/>
</dbReference>
<evidence type="ECO:0000256" key="1">
    <source>
        <dbReference type="ARBA" id="ARBA00006568"/>
    </source>
</evidence>
<dbReference type="CDD" id="cd09612">
    <property type="entry name" value="Jacalin"/>
    <property type="match status" value="1"/>
</dbReference>
<dbReference type="PROSITE" id="PS51752">
    <property type="entry name" value="JACALIN_LECTIN"/>
    <property type="match status" value="1"/>
</dbReference>
<evidence type="ECO:0000259" key="3">
    <source>
        <dbReference type="PROSITE" id="PS51752"/>
    </source>
</evidence>
<keyword evidence="5" id="KW-1185">Reference proteome</keyword>
<evidence type="ECO:0000313" key="4">
    <source>
        <dbReference type="EMBL" id="KAB1220607.1"/>
    </source>
</evidence>
<evidence type="ECO:0000313" key="5">
    <source>
        <dbReference type="Proteomes" id="UP000516437"/>
    </source>
</evidence>
<comment type="similarity">
    <text evidence="1">Belongs to the jacalin lectin family.</text>
</comment>
<dbReference type="OrthoDB" id="581739at2759"/>
<dbReference type="SUPFAM" id="SSF51101">
    <property type="entry name" value="Mannose-binding lectins"/>
    <property type="match status" value="1"/>
</dbReference>
<dbReference type="InterPro" id="IPR001229">
    <property type="entry name" value="Jacalin-like_lectin_dom"/>
</dbReference>
<feature type="domain" description="Jacalin-type lectin" evidence="3">
    <location>
        <begin position="3"/>
        <end position="135"/>
    </location>
</feature>
<evidence type="ECO:0000256" key="2">
    <source>
        <dbReference type="ARBA" id="ARBA00022734"/>
    </source>
</evidence>
<name>A0A6A1W973_9ROSI</name>
<dbReference type="Pfam" id="PF01419">
    <property type="entry name" value="Jacalin"/>
    <property type="match status" value="1"/>
</dbReference>
<accession>A0A6A1W973</accession>